<name>A0AAV9WQ67_9PEZI</name>
<reference evidence="1 2" key="1">
    <citation type="submission" date="2023-08" db="EMBL/GenBank/DDBJ databases">
        <authorList>
            <person name="Palmer J.M."/>
        </authorList>
    </citation>
    <scope>NUCLEOTIDE SEQUENCE [LARGE SCALE GENOMIC DNA]</scope>
    <source>
        <strain evidence="1 2">TWF481</strain>
    </source>
</reference>
<proteinExistence type="predicted"/>
<evidence type="ECO:0000313" key="2">
    <source>
        <dbReference type="Proteomes" id="UP001370758"/>
    </source>
</evidence>
<evidence type="ECO:0000313" key="1">
    <source>
        <dbReference type="EMBL" id="KAK6511640.1"/>
    </source>
</evidence>
<sequence>MLLTQPLARPRVGAPRMMNSASPWVFDKAQAFPWGYTKLSLPNGKIIDTKPKEPTPGRQRQPSPLTIVPIEQFRIVGLLASDTRNLFPDENKGYWEESLKPCKEFERKATQPWMKNIRYLPEYYHGQSEILKGVASALLRSINGYYKKYNELGDERTQDRGFSHVQTSVWGLTCHIERLQELQTIFFSKANDFRRFHYIFTSLKSTSNYPPLLGVLRAGACAFFIAGLLRYLVGELTELRKFMNENLAAPSQQTQEFFTRRAAYNMQENLTCSDMLSVSLSSFESEPPQHAHQEQAMQLPI</sequence>
<dbReference type="AlphaFoldDB" id="A0AAV9WQ67"/>
<accession>A0AAV9WQ67</accession>
<comment type="caution">
    <text evidence="1">The sequence shown here is derived from an EMBL/GenBank/DDBJ whole genome shotgun (WGS) entry which is preliminary data.</text>
</comment>
<gene>
    <name evidence="1" type="ORF">TWF481_000549</name>
</gene>
<organism evidence="1 2">
    <name type="scientific">Arthrobotrys musiformis</name>
    <dbReference type="NCBI Taxonomy" id="47236"/>
    <lineage>
        <taxon>Eukaryota</taxon>
        <taxon>Fungi</taxon>
        <taxon>Dikarya</taxon>
        <taxon>Ascomycota</taxon>
        <taxon>Pezizomycotina</taxon>
        <taxon>Orbiliomycetes</taxon>
        <taxon>Orbiliales</taxon>
        <taxon>Orbiliaceae</taxon>
        <taxon>Arthrobotrys</taxon>
    </lineage>
</organism>
<dbReference type="Proteomes" id="UP001370758">
    <property type="component" value="Unassembled WGS sequence"/>
</dbReference>
<protein>
    <submittedName>
        <fullName evidence="1">Uncharacterized protein</fullName>
    </submittedName>
</protein>
<dbReference type="EMBL" id="JAVHJL010000001">
    <property type="protein sequence ID" value="KAK6511640.1"/>
    <property type="molecule type" value="Genomic_DNA"/>
</dbReference>
<keyword evidence="2" id="KW-1185">Reference proteome</keyword>